<keyword evidence="2" id="KW-1185">Reference proteome</keyword>
<organism evidence="1 2">
    <name type="scientific">Billgrantia pellis</name>
    <dbReference type="NCBI Taxonomy" id="2606936"/>
    <lineage>
        <taxon>Bacteria</taxon>
        <taxon>Pseudomonadati</taxon>
        <taxon>Pseudomonadota</taxon>
        <taxon>Gammaproteobacteria</taxon>
        <taxon>Oceanospirillales</taxon>
        <taxon>Halomonadaceae</taxon>
        <taxon>Billgrantia</taxon>
    </lineage>
</organism>
<evidence type="ECO:0000313" key="1">
    <source>
        <dbReference type="EMBL" id="KAA0012654.1"/>
    </source>
</evidence>
<dbReference type="Proteomes" id="UP000486760">
    <property type="component" value="Unassembled WGS sequence"/>
</dbReference>
<protein>
    <submittedName>
        <fullName evidence="1">DUF2946 domain-containing protein</fullName>
    </submittedName>
</protein>
<dbReference type="EMBL" id="VTPY01000003">
    <property type="protein sequence ID" value="KAA0012654.1"/>
    <property type="molecule type" value="Genomic_DNA"/>
</dbReference>
<dbReference type="InterPro" id="IPR021333">
    <property type="entry name" value="DUF2946"/>
</dbReference>
<dbReference type="AlphaFoldDB" id="A0A7V7G1F3"/>
<sequence>MDFSVHRLMTRWHSLLACLGLLALTLALGGPLLSQTQRLLEAEHATHGAGHHRGDQATYRHGASDAAAVSHTDFLAACDYCTLFLHMPGLLLSEVVAAALHPTSSTPLAGGPWRLVERERYRLYRGRAPPLHAFD</sequence>
<dbReference type="Pfam" id="PF11162">
    <property type="entry name" value="DUF2946"/>
    <property type="match status" value="1"/>
</dbReference>
<name>A0A7V7G1F3_9GAMM</name>
<reference evidence="1 2" key="1">
    <citation type="submission" date="2019-08" db="EMBL/GenBank/DDBJ databases">
        <title>Bioinformatics analysis of the strain L3 and L5.</title>
        <authorList>
            <person name="Li X."/>
        </authorList>
    </citation>
    <scope>NUCLEOTIDE SEQUENCE [LARGE SCALE GENOMIC DNA]</scope>
    <source>
        <strain evidence="1 2">L5</strain>
    </source>
</reference>
<gene>
    <name evidence="1" type="ORF">F0A17_06845</name>
</gene>
<evidence type="ECO:0000313" key="2">
    <source>
        <dbReference type="Proteomes" id="UP000486760"/>
    </source>
</evidence>
<accession>A0A7V7G1F3</accession>
<comment type="caution">
    <text evidence="1">The sequence shown here is derived from an EMBL/GenBank/DDBJ whole genome shotgun (WGS) entry which is preliminary data.</text>
</comment>
<proteinExistence type="predicted"/>